<evidence type="ECO:0000313" key="2">
    <source>
        <dbReference type="Proteomes" id="UP000007952"/>
    </source>
</evidence>
<gene>
    <name evidence="1" type="ordered locus">MHF_0835</name>
</gene>
<accession>F6FIQ1</accession>
<proteinExistence type="predicted"/>
<dbReference type="AlphaFoldDB" id="F6FIQ1"/>
<protein>
    <submittedName>
        <fullName evidence="1">Uncharacterized protein</fullName>
    </submittedName>
</protein>
<dbReference type="BioCyc" id="MHAE859194:G1GR7-833-MONOMER"/>
<dbReference type="STRING" id="859194.MHF_0835"/>
<reference key="2">
    <citation type="submission" date="2011-05" db="EMBL/GenBank/DDBJ databases">
        <title>The Genome of Mycoplasma haemofelis Strain Ohio2, a pathogenic hemoplasma of the cat.</title>
        <authorList>
            <person name="Santos A.P."/>
            <person name="Guimaraes A.M.S."/>
            <person name="SanMiguel P.J."/>
            <person name="Martin S.W."/>
            <person name="Messick J.B."/>
        </authorList>
    </citation>
    <scope>NUCLEOTIDE SEQUENCE</scope>
    <source>
        <strain>Ohio2</strain>
    </source>
</reference>
<dbReference type="KEGG" id="mhf:MHF_0835"/>
<name>F6FIQ1_MYCHI</name>
<evidence type="ECO:0000313" key="1">
    <source>
        <dbReference type="EMBL" id="AEG73099.1"/>
    </source>
</evidence>
<reference evidence="1 2" key="1">
    <citation type="journal article" date="2011" name="J. Bacteriol.">
        <title>Complete genome sequences of two hemotropic Mycoplasmas, Mycoplasma haemofelis strain Ohio2 and Mycoplasma suis strain Illinois.</title>
        <authorList>
            <person name="Messick J.B."/>
            <person name="Santos A.P."/>
            <person name="Guimaraes A.M."/>
        </authorList>
    </citation>
    <scope>NUCLEOTIDE SEQUENCE [LARGE SCALE GENOMIC DNA]</scope>
    <source>
        <strain evidence="1 2">Ohio2</strain>
    </source>
</reference>
<dbReference type="EMBL" id="CP002808">
    <property type="protein sequence ID" value="AEG73099.1"/>
    <property type="molecule type" value="Genomic_DNA"/>
</dbReference>
<sequence>MAISGVLKAATAGTLGAVGTGGAVYFGSKALSSSDSKEEKSVYTFRDKFAGRLVTSVATDNQWKVRLDKLTQEKSKSPQKKGLPESTTQADLHQWCANISSMEFDADREEIFESFCVLMNKEKITGTLIQSGGTWSGANSRLGAIEDSKLSQELKGIRDKVKENSASGKELETWCVSKYELPFREDKDFEYVELYCTEVKQATSAQASPSGP</sequence>
<dbReference type="Proteomes" id="UP000007952">
    <property type="component" value="Chromosome"/>
</dbReference>
<organism evidence="1 2">
    <name type="scientific">Mycoplasma haemofelis (strain Ohio2)</name>
    <dbReference type="NCBI Taxonomy" id="859194"/>
    <lineage>
        <taxon>Bacteria</taxon>
        <taxon>Bacillati</taxon>
        <taxon>Mycoplasmatota</taxon>
        <taxon>Mollicutes</taxon>
        <taxon>Mycoplasmataceae</taxon>
        <taxon>Mycoplasma</taxon>
    </lineage>
</organism>
<dbReference type="HOGENOM" id="CLU_087258_0_0_14"/>